<dbReference type="Proteomes" id="UP000078512">
    <property type="component" value="Unassembled WGS sequence"/>
</dbReference>
<dbReference type="SUPFAM" id="SSF47807">
    <property type="entry name" value="5' to 3' exonuclease, C-terminal subdomain"/>
    <property type="match status" value="1"/>
</dbReference>
<sequence length="141" mass="15292">MEGIGPKRAAKLIQYYGSIESIMANSGYKPRPDFVYDRARRVFDRTPAVPLDPTVYKPKPEIQPLLLELLLKYDINPEEVKQELMNGPKAEEGVSAFTQDASSLPSRAFGGSGGIGADPFKATVINIPTPASKPSSSPLSQ</sequence>
<gene>
    <name evidence="1" type="ORF">K457DRAFT_136226</name>
</gene>
<dbReference type="OrthoDB" id="31113at2759"/>
<reference evidence="1 2" key="1">
    <citation type="submission" date="2016-05" db="EMBL/GenBank/DDBJ databases">
        <title>Genome sequencing reveals origins of a unique bacterial endosymbiosis in the earliest lineages of terrestrial Fungi.</title>
        <authorList>
            <consortium name="DOE Joint Genome Institute"/>
            <person name="Uehling J."/>
            <person name="Gryganskyi A."/>
            <person name="Hameed K."/>
            <person name="Tschaplinski T."/>
            <person name="Misztal P."/>
            <person name="Wu S."/>
            <person name="Desiro A."/>
            <person name="Vande Pol N."/>
            <person name="Du Z.-Y."/>
            <person name="Zienkiewicz A."/>
            <person name="Zienkiewicz K."/>
            <person name="Morin E."/>
            <person name="Tisserant E."/>
            <person name="Splivallo R."/>
            <person name="Hainaut M."/>
            <person name="Henrissat B."/>
            <person name="Ohm R."/>
            <person name="Kuo A."/>
            <person name="Yan J."/>
            <person name="Lipzen A."/>
            <person name="Nolan M."/>
            <person name="Labutti K."/>
            <person name="Barry K."/>
            <person name="Goldstein A."/>
            <person name="Labbe J."/>
            <person name="Schadt C."/>
            <person name="Tuskan G."/>
            <person name="Grigoriev I."/>
            <person name="Martin F."/>
            <person name="Vilgalys R."/>
            <person name="Bonito G."/>
        </authorList>
    </citation>
    <scope>NUCLEOTIDE SEQUENCE [LARGE SCALE GENOMIC DNA]</scope>
    <source>
        <strain evidence="1 2">AG-77</strain>
    </source>
</reference>
<dbReference type="EMBL" id="KV442030">
    <property type="protein sequence ID" value="OAQ31327.1"/>
    <property type="molecule type" value="Genomic_DNA"/>
</dbReference>
<evidence type="ECO:0000313" key="2">
    <source>
        <dbReference type="Proteomes" id="UP000078512"/>
    </source>
</evidence>
<dbReference type="AlphaFoldDB" id="A0A197K138"/>
<organism evidence="1 2">
    <name type="scientific">Linnemannia elongata AG-77</name>
    <dbReference type="NCBI Taxonomy" id="1314771"/>
    <lineage>
        <taxon>Eukaryota</taxon>
        <taxon>Fungi</taxon>
        <taxon>Fungi incertae sedis</taxon>
        <taxon>Mucoromycota</taxon>
        <taxon>Mortierellomycotina</taxon>
        <taxon>Mortierellomycetes</taxon>
        <taxon>Mortierellales</taxon>
        <taxon>Mortierellaceae</taxon>
        <taxon>Linnemannia</taxon>
    </lineage>
</organism>
<accession>A0A197K138</accession>
<protein>
    <recommendedName>
        <fullName evidence="3">5'-3' exonuclease domain-containing protein</fullName>
    </recommendedName>
</protein>
<evidence type="ECO:0000313" key="1">
    <source>
        <dbReference type="EMBL" id="OAQ31327.1"/>
    </source>
</evidence>
<dbReference type="Gene3D" id="1.10.150.20">
    <property type="entry name" value="5' to 3' exonuclease, C-terminal subdomain"/>
    <property type="match status" value="1"/>
</dbReference>
<dbReference type="InterPro" id="IPR036279">
    <property type="entry name" value="5-3_exonuclease_C_sf"/>
</dbReference>
<proteinExistence type="predicted"/>
<keyword evidence="2" id="KW-1185">Reference proteome</keyword>
<evidence type="ECO:0008006" key="3">
    <source>
        <dbReference type="Google" id="ProtNLM"/>
    </source>
</evidence>
<name>A0A197K138_9FUNG</name>